<gene>
    <name evidence="1" type="ORF">GP486_000246</name>
</gene>
<organism evidence="1 2">
    <name type="scientific">Trichoglossum hirsutum</name>
    <dbReference type="NCBI Taxonomy" id="265104"/>
    <lineage>
        <taxon>Eukaryota</taxon>
        <taxon>Fungi</taxon>
        <taxon>Dikarya</taxon>
        <taxon>Ascomycota</taxon>
        <taxon>Pezizomycotina</taxon>
        <taxon>Geoglossomycetes</taxon>
        <taxon>Geoglossales</taxon>
        <taxon>Geoglossaceae</taxon>
        <taxon>Trichoglossum</taxon>
    </lineage>
</organism>
<evidence type="ECO:0000313" key="1">
    <source>
        <dbReference type="EMBL" id="KAH0566361.1"/>
    </source>
</evidence>
<evidence type="ECO:0000313" key="2">
    <source>
        <dbReference type="Proteomes" id="UP000750711"/>
    </source>
</evidence>
<comment type="caution">
    <text evidence="1">The sequence shown here is derived from an EMBL/GenBank/DDBJ whole genome shotgun (WGS) entry which is preliminary data.</text>
</comment>
<feature type="non-terminal residue" evidence="1">
    <location>
        <position position="56"/>
    </location>
</feature>
<proteinExistence type="predicted"/>
<dbReference type="Proteomes" id="UP000750711">
    <property type="component" value="Unassembled WGS sequence"/>
</dbReference>
<protein>
    <submittedName>
        <fullName evidence="1">Uncharacterized protein</fullName>
    </submittedName>
</protein>
<accession>A0A9P8LIY3</accession>
<dbReference type="AlphaFoldDB" id="A0A9P8LIY3"/>
<reference evidence="1" key="1">
    <citation type="submission" date="2021-03" db="EMBL/GenBank/DDBJ databases">
        <title>Comparative genomics and phylogenomic investigation of the class Geoglossomycetes provide insights into ecological specialization and systematics.</title>
        <authorList>
            <person name="Melie T."/>
            <person name="Pirro S."/>
            <person name="Miller A.N."/>
            <person name="Quandt A."/>
        </authorList>
    </citation>
    <scope>NUCLEOTIDE SEQUENCE</scope>
    <source>
        <strain evidence="1">CAQ_001_2017</strain>
    </source>
</reference>
<sequence length="56" mass="5860">MGKKSTGSQSPVCSLLLVNVLTRFCSELKDDKGVIDVDSVKELLGQAKAIGSPAPQ</sequence>
<keyword evidence="2" id="KW-1185">Reference proteome</keyword>
<name>A0A9P8LIY3_9PEZI</name>
<dbReference type="EMBL" id="JAGHQM010000013">
    <property type="protein sequence ID" value="KAH0566361.1"/>
    <property type="molecule type" value="Genomic_DNA"/>
</dbReference>